<evidence type="ECO:0008006" key="6">
    <source>
        <dbReference type="Google" id="ProtNLM"/>
    </source>
</evidence>
<dbReference type="Proteomes" id="UP000279259">
    <property type="component" value="Unassembled WGS sequence"/>
</dbReference>
<dbReference type="OrthoDB" id="2574101at2759"/>
<feature type="compositionally biased region" description="Basic and acidic residues" evidence="1">
    <location>
        <begin position="170"/>
        <end position="194"/>
    </location>
</feature>
<dbReference type="EMBL" id="RSCD01000003">
    <property type="protein sequence ID" value="RSH94090.1"/>
    <property type="molecule type" value="Genomic_DNA"/>
</dbReference>
<feature type="transmembrane region" description="Helical" evidence="2">
    <location>
        <begin position="44"/>
        <end position="64"/>
    </location>
</feature>
<keyword evidence="2" id="KW-0472">Membrane</keyword>
<dbReference type="STRING" id="1890683.A0A427YSK0"/>
<feature type="compositionally biased region" description="Polar residues" evidence="1">
    <location>
        <begin position="134"/>
        <end position="150"/>
    </location>
</feature>
<evidence type="ECO:0000256" key="3">
    <source>
        <dbReference type="SAM" id="SignalP"/>
    </source>
</evidence>
<sequence>MSGSSLLFLSGALLFARSAAAAICYDGYGYSYNCYGGLSYGARIGIGIAIAAGVLLLFMFIAFWRRRQLKSQWAKYRPPALPTQGGPSGPYANNPPPPQGYYGQQSSFNGPNPYGNNPPPPPQTYQPSMAGMYGNNTGNVGRNDTGTTVDMSGKSGNGNGYNGYQGGGGGEDHEHGYEWAQAREQERLERERMGAEAPPPGYDVSANSTGTGGYAPPPGAPPTKRAGGTV</sequence>
<reference evidence="4 5" key="1">
    <citation type="submission" date="2018-11" db="EMBL/GenBank/DDBJ databases">
        <title>Genome sequence of Saitozyma podzolica DSM 27192.</title>
        <authorList>
            <person name="Aliyu H."/>
            <person name="Gorte O."/>
            <person name="Ochsenreither K."/>
        </authorList>
    </citation>
    <scope>NUCLEOTIDE SEQUENCE [LARGE SCALE GENOMIC DNA]</scope>
    <source>
        <strain evidence="4 5">DSM 27192</strain>
    </source>
</reference>
<feature type="compositionally biased region" description="Low complexity" evidence="1">
    <location>
        <begin position="100"/>
        <end position="115"/>
    </location>
</feature>
<feature type="compositionally biased region" description="Gly residues" evidence="1">
    <location>
        <begin position="155"/>
        <end position="169"/>
    </location>
</feature>
<keyword evidence="2" id="KW-0812">Transmembrane</keyword>
<dbReference type="AlphaFoldDB" id="A0A427YSK0"/>
<feature type="signal peptide" evidence="3">
    <location>
        <begin position="1"/>
        <end position="21"/>
    </location>
</feature>
<keyword evidence="5" id="KW-1185">Reference proteome</keyword>
<evidence type="ECO:0000256" key="2">
    <source>
        <dbReference type="SAM" id="Phobius"/>
    </source>
</evidence>
<protein>
    <recommendedName>
        <fullName evidence="6">Chitin synthase, class 3</fullName>
    </recommendedName>
</protein>
<gene>
    <name evidence="4" type="ORF">EHS25_006744</name>
</gene>
<name>A0A427YSK0_9TREE</name>
<accession>A0A427YSK0</accession>
<organism evidence="4 5">
    <name type="scientific">Saitozyma podzolica</name>
    <dbReference type="NCBI Taxonomy" id="1890683"/>
    <lineage>
        <taxon>Eukaryota</taxon>
        <taxon>Fungi</taxon>
        <taxon>Dikarya</taxon>
        <taxon>Basidiomycota</taxon>
        <taxon>Agaricomycotina</taxon>
        <taxon>Tremellomycetes</taxon>
        <taxon>Tremellales</taxon>
        <taxon>Trimorphomycetaceae</taxon>
        <taxon>Saitozyma</taxon>
    </lineage>
</organism>
<feature type="chain" id="PRO_5019553698" description="Chitin synthase, class 3" evidence="3">
    <location>
        <begin position="22"/>
        <end position="230"/>
    </location>
</feature>
<comment type="caution">
    <text evidence="4">The sequence shown here is derived from an EMBL/GenBank/DDBJ whole genome shotgun (WGS) entry which is preliminary data.</text>
</comment>
<keyword evidence="2" id="KW-1133">Transmembrane helix</keyword>
<keyword evidence="3" id="KW-0732">Signal</keyword>
<evidence type="ECO:0000256" key="1">
    <source>
        <dbReference type="SAM" id="MobiDB-lite"/>
    </source>
</evidence>
<evidence type="ECO:0000313" key="5">
    <source>
        <dbReference type="Proteomes" id="UP000279259"/>
    </source>
</evidence>
<feature type="region of interest" description="Disordered" evidence="1">
    <location>
        <begin position="77"/>
        <end position="230"/>
    </location>
</feature>
<evidence type="ECO:0000313" key="4">
    <source>
        <dbReference type="EMBL" id="RSH94090.1"/>
    </source>
</evidence>
<proteinExistence type="predicted"/>